<dbReference type="AlphaFoldDB" id="A0A815FUT8"/>
<reference evidence="2" key="1">
    <citation type="submission" date="2021-02" db="EMBL/GenBank/DDBJ databases">
        <authorList>
            <person name="Nowell W R."/>
        </authorList>
    </citation>
    <scope>NUCLEOTIDE SEQUENCE</scope>
</reference>
<proteinExistence type="predicted"/>
<name>A0A815FUT8_ADIRI</name>
<sequence length="77" mass="8711">MAAPFNTPITTLVLLIIFLSILEICSSRFVWDFGSYCLNKCAKARHKSTPVSVCSCQWISSNYRRSLLNTTLNTYSN</sequence>
<evidence type="ECO:0000313" key="2">
    <source>
        <dbReference type="EMBL" id="CAF1330530.1"/>
    </source>
</evidence>
<keyword evidence="3" id="KW-1185">Reference proteome</keyword>
<feature type="chain" id="PRO_5033035406" description="Secreted protein" evidence="1">
    <location>
        <begin position="28"/>
        <end position="77"/>
    </location>
</feature>
<gene>
    <name evidence="2" type="ORF">XAT740_LOCUS30407</name>
</gene>
<accession>A0A815FUT8</accession>
<protein>
    <recommendedName>
        <fullName evidence="4">Secreted protein</fullName>
    </recommendedName>
</protein>
<dbReference type="Proteomes" id="UP000663828">
    <property type="component" value="Unassembled WGS sequence"/>
</dbReference>
<evidence type="ECO:0000256" key="1">
    <source>
        <dbReference type="SAM" id="SignalP"/>
    </source>
</evidence>
<evidence type="ECO:0000313" key="3">
    <source>
        <dbReference type="Proteomes" id="UP000663828"/>
    </source>
</evidence>
<evidence type="ECO:0008006" key="4">
    <source>
        <dbReference type="Google" id="ProtNLM"/>
    </source>
</evidence>
<organism evidence="2 3">
    <name type="scientific">Adineta ricciae</name>
    <name type="common">Rotifer</name>
    <dbReference type="NCBI Taxonomy" id="249248"/>
    <lineage>
        <taxon>Eukaryota</taxon>
        <taxon>Metazoa</taxon>
        <taxon>Spiralia</taxon>
        <taxon>Gnathifera</taxon>
        <taxon>Rotifera</taxon>
        <taxon>Eurotatoria</taxon>
        <taxon>Bdelloidea</taxon>
        <taxon>Adinetida</taxon>
        <taxon>Adinetidae</taxon>
        <taxon>Adineta</taxon>
    </lineage>
</organism>
<comment type="caution">
    <text evidence="2">The sequence shown here is derived from an EMBL/GenBank/DDBJ whole genome shotgun (WGS) entry which is preliminary data.</text>
</comment>
<dbReference type="EMBL" id="CAJNOR010002708">
    <property type="protein sequence ID" value="CAF1330530.1"/>
    <property type="molecule type" value="Genomic_DNA"/>
</dbReference>
<keyword evidence="1" id="KW-0732">Signal</keyword>
<feature type="signal peptide" evidence="1">
    <location>
        <begin position="1"/>
        <end position="27"/>
    </location>
</feature>